<name>A0A9N8JS04_9PEZI</name>
<reference evidence="2" key="1">
    <citation type="submission" date="2020-06" db="EMBL/GenBank/DDBJ databases">
        <authorList>
            <person name="Onetto C."/>
        </authorList>
    </citation>
    <scope>NUCLEOTIDE SEQUENCE</scope>
</reference>
<comment type="caution">
    <text evidence="2">The sequence shown here is derived from an EMBL/GenBank/DDBJ whole genome shotgun (WGS) entry which is preliminary data.</text>
</comment>
<sequence>MLRLPNELISRIADFSQDKDLLSIRLTCKHLEQITSKHFIAAFITEPHFHASLACVQRLEELITHPKLECRALLAKIFAKISCLRRDFQFGVVCHHPISDQSSEPAIRAADFARLMFDARPPGLPSATLNIDLRQLPDTDIDYILQSHLLFLPGALFQRGAPGVDRNTITENGTRFKLDGLEHGFYTNCCMDYWLSKLPVQNMHIVNCEFSVRSLALLLGNVRSSPWHLELKDCHFNDGSSWTKDKSRDFEAASPYEIRERLNTVRFAEQPDSDEEGD</sequence>
<proteinExistence type="predicted"/>
<evidence type="ECO:0000313" key="2">
    <source>
        <dbReference type="EMBL" id="CAD0091963.1"/>
    </source>
</evidence>
<evidence type="ECO:0000259" key="1">
    <source>
        <dbReference type="PROSITE" id="PS50181"/>
    </source>
</evidence>
<evidence type="ECO:0000313" key="3">
    <source>
        <dbReference type="Proteomes" id="UP000716446"/>
    </source>
</evidence>
<keyword evidence="3" id="KW-1185">Reference proteome</keyword>
<dbReference type="EMBL" id="CAIJEN010000013">
    <property type="protein sequence ID" value="CAD0091963.1"/>
    <property type="molecule type" value="Genomic_DNA"/>
</dbReference>
<gene>
    <name evidence="2" type="ORF">AWRI4619_LOCUS6973</name>
</gene>
<dbReference type="Proteomes" id="UP000716446">
    <property type="component" value="Unassembled WGS sequence"/>
</dbReference>
<dbReference type="PROSITE" id="PS50181">
    <property type="entry name" value="FBOX"/>
    <property type="match status" value="1"/>
</dbReference>
<organism evidence="2 3">
    <name type="scientific">Aureobasidium vineae</name>
    <dbReference type="NCBI Taxonomy" id="2773715"/>
    <lineage>
        <taxon>Eukaryota</taxon>
        <taxon>Fungi</taxon>
        <taxon>Dikarya</taxon>
        <taxon>Ascomycota</taxon>
        <taxon>Pezizomycotina</taxon>
        <taxon>Dothideomycetes</taxon>
        <taxon>Dothideomycetidae</taxon>
        <taxon>Dothideales</taxon>
        <taxon>Saccotheciaceae</taxon>
        <taxon>Aureobasidium</taxon>
    </lineage>
</organism>
<dbReference type="AlphaFoldDB" id="A0A9N8JS04"/>
<accession>A0A9N8JS04</accession>
<feature type="domain" description="F-box" evidence="1">
    <location>
        <begin position="1"/>
        <end position="46"/>
    </location>
</feature>
<protein>
    <recommendedName>
        <fullName evidence="1">F-box domain-containing protein</fullName>
    </recommendedName>
</protein>
<dbReference type="CDD" id="cd09917">
    <property type="entry name" value="F-box_SF"/>
    <property type="match status" value="1"/>
</dbReference>
<dbReference type="InterPro" id="IPR001810">
    <property type="entry name" value="F-box_dom"/>
</dbReference>
<dbReference type="Pfam" id="PF12937">
    <property type="entry name" value="F-box-like"/>
    <property type="match status" value="1"/>
</dbReference>